<comment type="caution">
    <text evidence="1">The sequence shown here is derived from an EMBL/GenBank/DDBJ whole genome shotgun (WGS) entry which is preliminary data.</text>
</comment>
<evidence type="ECO:0000313" key="2">
    <source>
        <dbReference type="Proteomes" id="UP000499080"/>
    </source>
</evidence>
<dbReference type="EMBL" id="BGPR01046118">
    <property type="protein sequence ID" value="GBO23074.1"/>
    <property type="molecule type" value="Genomic_DNA"/>
</dbReference>
<protein>
    <submittedName>
        <fullName evidence="1">Uncharacterized protein</fullName>
    </submittedName>
</protein>
<reference evidence="1 2" key="1">
    <citation type="journal article" date="2019" name="Sci. Rep.">
        <title>Orb-weaving spider Araneus ventricosus genome elucidates the spidroin gene catalogue.</title>
        <authorList>
            <person name="Kono N."/>
            <person name="Nakamura H."/>
            <person name="Ohtoshi R."/>
            <person name="Moran D.A.P."/>
            <person name="Shinohara A."/>
            <person name="Yoshida Y."/>
            <person name="Fujiwara M."/>
            <person name="Mori M."/>
            <person name="Tomita M."/>
            <person name="Arakawa K."/>
        </authorList>
    </citation>
    <scope>NUCLEOTIDE SEQUENCE [LARGE SCALE GENOMIC DNA]</scope>
</reference>
<dbReference type="AlphaFoldDB" id="A0A4Y2VFG5"/>
<keyword evidence="2" id="KW-1185">Reference proteome</keyword>
<name>A0A4Y2VFG5_ARAVE</name>
<evidence type="ECO:0000313" key="1">
    <source>
        <dbReference type="EMBL" id="GBO23074.1"/>
    </source>
</evidence>
<gene>
    <name evidence="1" type="ORF">AVEN_98078_1</name>
</gene>
<organism evidence="1 2">
    <name type="scientific">Araneus ventricosus</name>
    <name type="common">Orbweaver spider</name>
    <name type="synonym">Epeira ventricosa</name>
    <dbReference type="NCBI Taxonomy" id="182803"/>
    <lineage>
        <taxon>Eukaryota</taxon>
        <taxon>Metazoa</taxon>
        <taxon>Ecdysozoa</taxon>
        <taxon>Arthropoda</taxon>
        <taxon>Chelicerata</taxon>
        <taxon>Arachnida</taxon>
        <taxon>Araneae</taxon>
        <taxon>Araneomorphae</taxon>
        <taxon>Entelegynae</taxon>
        <taxon>Araneoidea</taxon>
        <taxon>Araneidae</taxon>
        <taxon>Araneus</taxon>
    </lineage>
</organism>
<accession>A0A4Y2VFG5</accession>
<proteinExistence type="predicted"/>
<dbReference type="Proteomes" id="UP000499080">
    <property type="component" value="Unassembled WGS sequence"/>
</dbReference>
<sequence>MFVVPGQVRSFVCAVGEFLRLSGCADCSRKRWWPGWCLLCQPGFAVVSCQARPQVIRVCVRPIALLRDVRLVLCQVACRAVCTGLLRACCQVSQATVLRHPVNHERLYGSHHQLLRSSLYGTRQIQQCVVTRSN</sequence>